<evidence type="ECO:0000256" key="2">
    <source>
        <dbReference type="ARBA" id="ARBA00010827"/>
    </source>
</evidence>
<keyword evidence="3" id="KW-0793">Thylakoid</keyword>
<evidence type="ECO:0000256" key="3">
    <source>
        <dbReference type="ARBA" id="ARBA00023078"/>
    </source>
</evidence>
<dbReference type="Pfam" id="PF06514">
    <property type="entry name" value="PsbU"/>
    <property type="match status" value="1"/>
</dbReference>
<dbReference type="GO" id="GO:0015979">
    <property type="term" value="P:photosynthesis"/>
    <property type="evidence" value="ECO:0007669"/>
    <property type="project" value="InterPro"/>
</dbReference>
<feature type="signal peptide" evidence="6">
    <location>
        <begin position="1"/>
        <end position="15"/>
    </location>
</feature>
<name>A0A7S2L0R8_9STRA</name>
<dbReference type="InterPro" id="IPR010527">
    <property type="entry name" value="PSII_PsbU"/>
</dbReference>
<evidence type="ECO:0000256" key="4">
    <source>
        <dbReference type="ARBA" id="ARBA00023136"/>
    </source>
</evidence>
<organism evidence="7">
    <name type="scientific">Leptocylindrus danicus</name>
    <dbReference type="NCBI Taxonomy" id="163516"/>
    <lineage>
        <taxon>Eukaryota</taxon>
        <taxon>Sar</taxon>
        <taxon>Stramenopiles</taxon>
        <taxon>Ochrophyta</taxon>
        <taxon>Bacillariophyta</taxon>
        <taxon>Coscinodiscophyceae</taxon>
        <taxon>Chaetocerotophycidae</taxon>
        <taxon>Leptocylindrales</taxon>
        <taxon>Leptocylindraceae</taxon>
        <taxon>Leptocylindrus</taxon>
    </lineage>
</organism>
<comment type="similarity">
    <text evidence="2">Belongs to the PsbU family.</text>
</comment>
<keyword evidence="4" id="KW-0472">Membrane</keyword>
<comment type="subcellular location">
    <subcellularLocation>
        <location evidence="1">Membrane</location>
        <topology evidence="1">Peripheral membrane protein</topology>
    </subcellularLocation>
</comment>
<evidence type="ECO:0000256" key="1">
    <source>
        <dbReference type="ARBA" id="ARBA00004170"/>
    </source>
</evidence>
<evidence type="ECO:0000256" key="6">
    <source>
        <dbReference type="SAM" id="SignalP"/>
    </source>
</evidence>
<dbReference type="GO" id="GO:0019898">
    <property type="term" value="C:extrinsic component of membrane"/>
    <property type="evidence" value="ECO:0007669"/>
    <property type="project" value="InterPro"/>
</dbReference>
<proteinExistence type="inferred from homology"/>
<dbReference type="SUPFAM" id="SSF81585">
    <property type="entry name" value="PsbU/PolX domain-like"/>
    <property type="match status" value="1"/>
</dbReference>
<dbReference type="GO" id="GO:0009523">
    <property type="term" value="C:photosystem II"/>
    <property type="evidence" value="ECO:0007669"/>
    <property type="project" value="InterPro"/>
</dbReference>
<dbReference type="AlphaFoldDB" id="A0A7S2L0R8"/>
<reference evidence="7" key="1">
    <citation type="submission" date="2021-01" db="EMBL/GenBank/DDBJ databases">
        <authorList>
            <person name="Corre E."/>
            <person name="Pelletier E."/>
            <person name="Niang G."/>
            <person name="Scheremetjew M."/>
            <person name="Finn R."/>
            <person name="Kale V."/>
            <person name="Holt S."/>
            <person name="Cochrane G."/>
            <person name="Meng A."/>
            <person name="Brown T."/>
            <person name="Cohen L."/>
        </authorList>
    </citation>
    <scope>NUCLEOTIDE SEQUENCE</scope>
    <source>
        <strain evidence="7">B650</strain>
    </source>
</reference>
<evidence type="ECO:0000313" key="7">
    <source>
        <dbReference type="EMBL" id="CAD9592504.1"/>
    </source>
</evidence>
<protein>
    <recommendedName>
        <fullName evidence="5">Photosystem II 12 kDa extrinsic protein</fullName>
    </recommendedName>
</protein>
<feature type="chain" id="PRO_5031118552" description="Photosystem II 12 kDa extrinsic protein" evidence="6">
    <location>
        <begin position="16"/>
        <end position="156"/>
    </location>
</feature>
<sequence length="156" mass="17390">MRVLAAILSIPLISAFAPSAFVVQKTEVKSTNLMALPRREALASIAASVFLAEPVFAYTQETYFTDEAPPTSQQAPRDKIDVNSAFVGDYKRLQGMYPHAAGMIASHGPYEKLDDLYKIDGLTDNDKKMFRKYQAQLTVLPPTRTFRERINARSST</sequence>
<dbReference type="EMBL" id="HBGY01022034">
    <property type="protein sequence ID" value="CAD9592504.1"/>
    <property type="molecule type" value="Transcribed_RNA"/>
</dbReference>
<accession>A0A7S2L0R8</accession>
<evidence type="ECO:0000256" key="5">
    <source>
        <dbReference type="ARBA" id="ARBA00043089"/>
    </source>
</evidence>
<keyword evidence="6" id="KW-0732">Signal</keyword>
<gene>
    <name evidence="7" type="ORF">LDAN0321_LOCUS13895</name>
</gene>
<dbReference type="Gene3D" id="1.10.150.320">
    <property type="entry name" value="Photosystem II 12 kDa extrinsic protein"/>
    <property type="match status" value="1"/>
</dbReference>
<dbReference type="GO" id="GO:0042549">
    <property type="term" value="P:photosystem II stabilization"/>
    <property type="evidence" value="ECO:0007669"/>
    <property type="project" value="InterPro"/>
</dbReference>